<name>A0A1Q5THQ8_9GAMM</name>
<dbReference type="InterPro" id="IPR056725">
    <property type="entry name" value="DUF7823"/>
</dbReference>
<sequence length="152" mass="17144">MLSFDLTLGSTKNGEVIQWGYTSDDQPNFGSLTGLQANTDIENILRFYFKKEGDDGHGKISKSSTMMFLAVSSNQNNYQKVMELLGKTLYVTVDNVTYNLMIDSPGRISGNSADYTYYVVYTEDAEDSDIYKLSEILKQQIGQTKHFSLKWG</sequence>
<evidence type="ECO:0000259" key="1">
    <source>
        <dbReference type="Pfam" id="PF25136"/>
    </source>
</evidence>
<dbReference type="AlphaFoldDB" id="A0A1Q5THQ8"/>
<dbReference type="Pfam" id="PF25136">
    <property type="entry name" value="DUF7823"/>
    <property type="match status" value="1"/>
</dbReference>
<evidence type="ECO:0000313" key="2">
    <source>
        <dbReference type="EMBL" id="OKO99773.1"/>
    </source>
</evidence>
<accession>A0A1Q5THQ8</accession>
<feature type="domain" description="DUF7823" evidence="1">
    <location>
        <begin position="28"/>
        <end position="151"/>
    </location>
</feature>
<comment type="caution">
    <text evidence="2">The sequence shown here is derived from an EMBL/GenBank/DDBJ whole genome shotgun (WGS) entry which is preliminary data.</text>
</comment>
<organism evidence="2 3">
    <name type="scientific">Xenorhabdus thuongxuanensis</name>
    <dbReference type="NCBI Taxonomy" id="1873484"/>
    <lineage>
        <taxon>Bacteria</taxon>
        <taxon>Pseudomonadati</taxon>
        <taxon>Pseudomonadota</taxon>
        <taxon>Gammaproteobacteria</taxon>
        <taxon>Enterobacterales</taxon>
        <taxon>Morganellaceae</taxon>
        <taxon>Xenorhabdus</taxon>
    </lineage>
</organism>
<gene>
    <name evidence="2" type="ORF">Xentx_03584</name>
</gene>
<dbReference type="EMBL" id="MKGR01000065">
    <property type="protein sequence ID" value="OKO99773.1"/>
    <property type="molecule type" value="Genomic_DNA"/>
</dbReference>
<proteinExistence type="predicted"/>
<evidence type="ECO:0000313" key="3">
    <source>
        <dbReference type="Proteomes" id="UP000186277"/>
    </source>
</evidence>
<reference evidence="2 3" key="1">
    <citation type="submission" date="2016-09" db="EMBL/GenBank/DDBJ databases">
        <title>Xenorhabdus thuongxuanensis sp. nov. and Xenorhabdus eapokensis sp. nov., isolated from Steinernema species.</title>
        <authorList>
            <person name="Kaempfer P."/>
            <person name="Tobias N.J."/>
            <person name="Phan Ke L."/>
            <person name="Bode H.B."/>
            <person name="Glaeser S.P."/>
        </authorList>
    </citation>
    <scope>NUCLEOTIDE SEQUENCE [LARGE SCALE GENOMIC DNA]</scope>
    <source>
        <strain evidence="2 3">30TX1</strain>
    </source>
</reference>
<dbReference type="Proteomes" id="UP000186277">
    <property type="component" value="Unassembled WGS sequence"/>
</dbReference>
<keyword evidence="3" id="KW-1185">Reference proteome</keyword>
<protein>
    <recommendedName>
        <fullName evidence="1">DUF7823 domain-containing protein</fullName>
    </recommendedName>
</protein>